<dbReference type="InterPro" id="IPR016576">
    <property type="entry name" value="Ribosomal_mL63"/>
</dbReference>
<dbReference type="GO" id="GO:0032543">
    <property type="term" value="P:mitochondrial translation"/>
    <property type="evidence" value="ECO:0007669"/>
    <property type="project" value="TreeGrafter"/>
</dbReference>
<evidence type="ECO:0000313" key="2">
    <source>
        <dbReference type="Proteomes" id="UP000186922"/>
    </source>
</evidence>
<dbReference type="GO" id="GO:0003735">
    <property type="term" value="F:structural constituent of ribosome"/>
    <property type="evidence" value="ECO:0007669"/>
    <property type="project" value="TreeGrafter"/>
</dbReference>
<accession>A0A1D1W013</accession>
<dbReference type="OrthoDB" id="6019958at2759"/>
<gene>
    <name evidence="1" type="primary">RvY_15573-1</name>
    <name evidence="1" type="synonym">RvY_15573.1</name>
    <name evidence="1" type="ORF">RvY_15573</name>
</gene>
<dbReference type="Proteomes" id="UP000186922">
    <property type="component" value="Unassembled WGS sequence"/>
</dbReference>
<dbReference type="PANTHER" id="PTHR14520:SF4">
    <property type="entry name" value="LARGE RIBOSOMAL SUBUNIT PROTEIN ML63"/>
    <property type="match status" value="1"/>
</dbReference>
<dbReference type="GO" id="GO:0005761">
    <property type="term" value="C:mitochondrial ribosome"/>
    <property type="evidence" value="ECO:0007669"/>
    <property type="project" value="InterPro"/>
</dbReference>
<reference evidence="1 2" key="1">
    <citation type="journal article" date="2016" name="Nat. Commun.">
        <title>Extremotolerant tardigrade genome and improved radiotolerance of human cultured cells by tardigrade-unique protein.</title>
        <authorList>
            <person name="Hashimoto T."/>
            <person name="Horikawa D.D."/>
            <person name="Saito Y."/>
            <person name="Kuwahara H."/>
            <person name="Kozuka-Hata H."/>
            <person name="Shin-I T."/>
            <person name="Minakuchi Y."/>
            <person name="Ohishi K."/>
            <person name="Motoyama A."/>
            <person name="Aizu T."/>
            <person name="Enomoto A."/>
            <person name="Kondo K."/>
            <person name="Tanaka S."/>
            <person name="Hara Y."/>
            <person name="Koshikawa S."/>
            <person name="Sagara H."/>
            <person name="Miura T."/>
            <person name="Yokobori S."/>
            <person name="Miyagawa K."/>
            <person name="Suzuki Y."/>
            <person name="Kubo T."/>
            <person name="Oyama M."/>
            <person name="Kohara Y."/>
            <person name="Fujiyama A."/>
            <person name="Arakawa K."/>
            <person name="Katayama T."/>
            <person name="Toyoda A."/>
            <person name="Kunieda T."/>
        </authorList>
    </citation>
    <scope>NUCLEOTIDE SEQUENCE [LARGE SCALE GENOMIC DNA]</scope>
    <source>
        <strain evidence="1 2">YOKOZUNA-1</strain>
    </source>
</reference>
<keyword evidence="2" id="KW-1185">Reference proteome</keyword>
<evidence type="ECO:0000313" key="1">
    <source>
        <dbReference type="EMBL" id="GAV05438.1"/>
    </source>
</evidence>
<organism evidence="1 2">
    <name type="scientific">Ramazzottius varieornatus</name>
    <name type="common">Water bear</name>
    <name type="synonym">Tardigrade</name>
    <dbReference type="NCBI Taxonomy" id="947166"/>
    <lineage>
        <taxon>Eukaryota</taxon>
        <taxon>Metazoa</taxon>
        <taxon>Ecdysozoa</taxon>
        <taxon>Tardigrada</taxon>
        <taxon>Eutardigrada</taxon>
        <taxon>Parachela</taxon>
        <taxon>Hypsibioidea</taxon>
        <taxon>Ramazzottiidae</taxon>
        <taxon>Ramazzottius</taxon>
    </lineage>
</organism>
<name>A0A1D1W013_RAMVA</name>
<proteinExistence type="predicted"/>
<dbReference type="AlphaFoldDB" id="A0A1D1W013"/>
<dbReference type="PANTHER" id="PTHR14520">
    <property type="entry name" value="MITOCHONDRIAL RIBOSOMAL PROTEIN 63"/>
    <property type="match status" value="1"/>
</dbReference>
<comment type="caution">
    <text evidence="1">The sequence shown here is derived from an EMBL/GenBank/DDBJ whole genome shotgun (WGS) entry which is preliminary data.</text>
</comment>
<protein>
    <submittedName>
        <fullName evidence="1">Uncharacterized protein</fullName>
    </submittedName>
</protein>
<dbReference type="Pfam" id="PF14978">
    <property type="entry name" value="MRP-63"/>
    <property type="match status" value="1"/>
</dbReference>
<sequence>MRISSVLCIWKFPKGNVWLGKHRLVPPQGQGAKASEFKRLIREYENMKILAKPYLTEAEESCQPDWSTAQKQLARHEAMRLNMKDMRHQTMEDHFFYLTRGKRFV</sequence>
<dbReference type="EMBL" id="BDGG01000012">
    <property type="protein sequence ID" value="GAV05438.1"/>
    <property type="molecule type" value="Genomic_DNA"/>
</dbReference>